<dbReference type="InterPro" id="IPR016035">
    <property type="entry name" value="Acyl_Trfase/lysoPLipase"/>
</dbReference>
<evidence type="ECO:0000256" key="2">
    <source>
        <dbReference type="ARBA" id="ARBA00022963"/>
    </source>
</evidence>
<dbReference type="CDD" id="cd07216">
    <property type="entry name" value="Pat17_PNPLA8_PNPLA9_like3"/>
    <property type="match status" value="1"/>
</dbReference>
<keyword evidence="1" id="KW-0378">Hydrolase</keyword>
<dbReference type="AlphaFoldDB" id="A0A0C9T234"/>
<dbReference type="GO" id="GO:0016042">
    <property type="term" value="P:lipid catabolic process"/>
    <property type="evidence" value="ECO:0007669"/>
    <property type="project" value="UniProtKB-KW"/>
</dbReference>
<evidence type="ECO:0000313" key="6">
    <source>
        <dbReference type="EMBL" id="KII83259.1"/>
    </source>
</evidence>
<dbReference type="EMBL" id="KN832579">
    <property type="protein sequence ID" value="KII83259.1"/>
    <property type="molecule type" value="Genomic_DNA"/>
</dbReference>
<name>A0A0C9T234_PLICR</name>
<protein>
    <recommendedName>
        <fullName evidence="5">PNPLA domain-containing protein</fullName>
    </recommendedName>
</protein>
<sequence>MDQNKNQNENKGLTLLALDGGGTRGLSELIILKTIMHRIQMKDKLPVMPRPCERFDMIAGTGTGGLIALMLGKLQLTVDEAITCYNELVETVFSDVKLRSKSGNILKATKLEETLKAIVKRHSKNQDAGTLMIDPETEDELCKVYVSGIVNVVMSGANKLFFSMGLPVHLRTYNHGNQPSICCTIWQAARATSATIGLFKKIEIVSDGIPISYVDAGTGYNNPTAELLKEANFIFPSQFAACIISIGAGQVHRAIAPRPRALFQKNMPPGLADTMAAIATDCEKIAQDVAGRFSEEDNVYFRFNVDQGLQDVAVAQWERMGEIKAHTEQYLLGYEVGQKLAAAFCMGLVDLEKLK</sequence>
<keyword evidence="2" id="KW-0442">Lipid degradation</keyword>
<dbReference type="GO" id="GO:0046486">
    <property type="term" value="P:glycerolipid metabolic process"/>
    <property type="evidence" value="ECO:0007669"/>
    <property type="project" value="UniProtKB-ARBA"/>
</dbReference>
<reference evidence="6 7" key="1">
    <citation type="submission" date="2014-06" db="EMBL/GenBank/DDBJ databases">
        <title>Evolutionary Origins and Diversification of the Mycorrhizal Mutualists.</title>
        <authorList>
            <consortium name="DOE Joint Genome Institute"/>
            <consortium name="Mycorrhizal Genomics Consortium"/>
            <person name="Kohler A."/>
            <person name="Kuo A."/>
            <person name="Nagy L.G."/>
            <person name="Floudas D."/>
            <person name="Copeland A."/>
            <person name="Barry K.W."/>
            <person name="Cichocki N."/>
            <person name="Veneault-Fourrey C."/>
            <person name="LaButti K."/>
            <person name="Lindquist E.A."/>
            <person name="Lipzen A."/>
            <person name="Lundell T."/>
            <person name="Morin E."/>
            <person name="Murat C."/>
            <person name="Riley R."/>
            <person name="Ohm R."/>
            <person name="Sun H."/>
            <person name="Tunlid A."/>
            <person name="Henrissat B."/>
            <person name="Grigoriev I.V."/>
            <person name="Hibbett D.S."/>
            <person name="Martin F."/>
        </authorList>
    </citation>
    <scope>NUCLEOTIDE SEQUENCE [LARGE SCALE GENOMIC DNA]</scope>
    <source>
        <strain evidence="6 7">FD-325 SS-3</strain>
    </source>
</reference>
<evidence type="ECO:0000313" key="7">
    <source>
        <dbReference type="Proteomes" id="UP000053263"/>
    </source>
</evidence>
<keyword evidence="3" id="KW-0443">Lipid metabolism</keyword>
<dbReference type="InterPro" id="IPR002641">
    <property type="entry name" value="PNPLA_dom"/>
</dbReference>
<organism evidence="6 7">
    <name type="scientific">Plicaturopsis crispa FD-325 SS-3</name>
    <dbReference type="NCBI Taxonomy" id="944288"/>
    <lineage>
        <taxon>Eukaryota</taxon>
        <taxon>Fungi</taxon>
        <taxon>Dikarya</taxon>
        <taxon>Basidiomycota</taxon>
        <taxon>Agaricomycotina</taxon>
        <taxon>Agaricomycetes</taxon>
        <taxon>Agaricomycetidae</taxon>
        <taxon>Amylocorticiales</taxon>
        <taxon>Amylocorticiaceae</taxon>
        <taxon>Plicatura</taxon>
        <taxon>Plicaturopsis crispa</taxon>
    </lineage>
</organism>
<dbReference type="PANTHER" id="PTHR24185:SF1">
    <property type="entry name" value="CALCIUM-INDEPENDENT PHOSPHOLIPASE A2-GAMMA"/>
    <property type="match status" value="1"/>
</dbReference>
<accession>A0A0C9T234</accession>
<evidence type="ECO:0000256" key="1">
    <source>
        <dbReference type="ARBA" id="ARBA00022801"/>
    </source>
</evidence>
<gene>
    <name evidence="6" type="ORF">PLICRDRAFT_58481</name>
</gene>
<comment type="caution">
    <text evidence="4">Lacks conserved residue(s) required for the propagation of feature annotation.</text>
</comment>
<feature type="short sequence motif" description="GXGXXG" evidence="4">
    <location>
        <begin position="20"/>
        <end position="25"/>
    </location>
</feature>
<dbReference type="Proteomes" id="UP000053263">
    <property type="component" value="Unassembled WGS sequence"/>
</dbReference>
<dbReference type="SUPFAM" id="SSF52151">
    <property type="entry name" value="FabD/lysophospholipase-like"/>
    <property type="match status" value="1"/>
</dbReference>
<dbReference type="GO" id="GO:0019369">
    <property type="term" value="P:arachidonate metabolic process"/>
    <property type="evidence" value="ECO:0007669"/>
    <property type="project" value="TreeGrafter"/>
</dbReference>
<dbReference type="Pfam" id="PF01734">
    <property type="entry name" value="Patatin"/>
    <property type="match status" value="1"/>
</dbReference>
<feature type="domain" description="PNPLA" evidence="5">
    <location>
        <begin position="16"/>
        <end position="228"/>
    </location>
</feature>
<evidence type="ECO:0000256" key="4">
    <source>
        <dbReference type="PROSITE-ProRule" id="PRU01161"/>
    </source>
</evidence>
<dbReference type="PANTHER" id="PTHR24185">
    <property type="entry name" value="CALCIUM-INDEPENDENT PHOSPHOLIPASE A2-GAMMA"/>
    <property type="match status" value="1"/>
</dbReference>
<proteinExistence type="predicted"/>
<dbReference type="OrthoDB" id="630895at2759"/>
<keyword evidence="7" id="KW-1185">Reference proteome</keyword>
<dbReference type="Gene3D" id="3.40.1090.10">
    <property type="entry name" value="Cytosolic phospholipase A2 catalytic domain"/>
    <property type="match status" value="1"/>
</dbReference>
<evidence type="ECO:0000256" key="3">
    <source>
        <dbReference type="ARBA" id="ARBA00023098"/>
    </source>
</evidence>
<evidence type="ECO:0000259" key="5">
    <source>
        <dbReference type="PROSITE" id="PS51635"/>
    </source>
</evidence>
<dbReference type="HOGENOM" id="CLU_000288_144_2_1"/>
<dbReference type="GO" id="GO:0047499">
    <property type="term" value="F:calcium-independent phospholipase A2 activity"/>
    <property type="evidence" value="ECO:0007669"/>
    <property type="project" value="TreeGrafter"/>
</dbReference>
<dbReference type="GO" id="GO:0016020">
    <property type="term" value="C:membrane"/>
    <property type="evidence" value="ECO:0007669"/>
    <property type="project" value="TreeGrafter"/>
</dbReference>
<dbReference type="PROSITE" id="PS51635">
    <property type="entry name" value="PNPLA"/>
    <property type="match status" value="1"/>
</dbReference>